<protein>
    <recommendedName>
        <fullName evidence="17">DASH complex subunit SPC34</fullName>
    </recommendedName>
    <alternativeName>
        <fullName evidence="18">Outer kinetochore protein SPC34</fullName>
    </alternativeName>
</protein>
<evidence type="ECO:0000256" key="11">
    <source>
        <dbReference type="ARBA" id="ARBA00022838"/>
    </source>
</evidence>
<dbReference type="HOGENOM" id="CLU_1679324_0_0_1"/>
<dbReference type="Proteomes" id="UP000009328">
    <property type="component" value="Unassembled WGS sequence"/>
</dbReference>
<dbReference type="InParanoid" id="K0KJT0"/>
<reference evidence="19 20" key="1">
    <citation type="journal article" date="2012" name="Eukaryot. Cell">
        <title>Draft genome sequence of Wickerhamomyces ciferrii NRRL Y-1031 F-60-10.</title>
        <authorList>
            <person name="Schneider J."/>
            <person name="Andrea H."/>
            <person name="Blom J."/>
            <person name="Jaenicke S."/>
            <person name="Ruckert C."/>
            <person name="Schorsch C."/>
            <person name="Szczepanowski R."/>
            <person name="Farwick M."/>
            <person name="Goesmann A."/>
            <person name="Puhler A."/>
            <person name="Schaffer S."/>
            <person name="Tauch A."/>
            <person name="Kohler T."/>
            <person name="Brinkrolf K."/>
        </authorList>
    </citation>
    <scope>NUCLEOTIDE SEQUENCE [LARGE SCALE GENOMIC DNA]</scope>
    <source>
        <strain evidence="20">ATCC 14091 / BCRC 22168 / CBS 111 / JCM 3599 / NBRC 0793 / NRRL Y-1031 F-60-10</strain>
    </source>
</reference>
<keyword evidence="11" id="KW-0995">Kinetochore</keyword>
<evidence type="ECO:0000256" key="3">
    <source>
        <dbReference type="ARBA" id="ARBA00004629"/>
    </source>
</evidence>
<keyword evidence="10" id="KW-0159">Chromosome partition</keyword>
<evidence type="ECO:0000256" key="15">
    <source>
        <dbReference type="ARBA" id="ARBA00023306"/>
    </source>
</evidence>
<dbReference type="Pfam" id="PF08657">
    <property type="entry name" value="DASH_Spc34"/>
    <property type="match status" value="1"/>
</dbReference>
<sequence length="157" mass="18092">MSDLLRYLNSIDETSDSIKSLNFTPPGIFTNSLITKPNIVSLLRDADQYENSLYQVDPQGKPERLDGTLGVVDTLNDDFDHLEIQQQQQLNNELNDQDNNQISRKQAVIIPQRQNINKEKNDEDKGVKNLLKKFNETNQVDYDVDVLCETIRQLLEK</sequence>
<dbReference type="STRING" id="1206466.K0KJT0"/>
<keyword evidence="6" id="KW-0963">Cytoplasm</keyword>
<evidence type="ECO:0000256" key="13">
    <source>
        <dbReference type="ARBA" id="ARBA00023212"/>
    </source>
</evidence>
<keyword evidence="16" id="KW-0137">Centromere</keyword>
<evidence type="ECO:0000313" key="19">
    <source>
        <dbReference type="EMBL" id="CCH41358.1"/>
    </source>
</evidence>
<keyword evidence="13" id="KW-0206">Cytoskeleton</keyword>
<comment type="similarity">
    <text evidence="4">Belongs to the DASH complex SPC34 family.</text>
</comment>
<gene>
    <name evidence="19" type="ORF">BN7_897</name>
</gene>
<dbReference type="AlphaFoldDB" id="K0KJT0"/>
<keyword evidence="14" id="KW-0539">Nucleus</keyword>
<evidence type="ECO:0000256" key="12">
    <source>
        <dbReference type="ARBA" id="ARBA00023054"/>
    </source>
</evidence>
<evidence type="ECO:0000256" key="2">
    <source>
        <dbReference type="ARBA" id="ARBA00004186"/>
    </source>
</evidence>
<evidence type="ECO:0000256" key="8">
    <source>
        <dbReference type="ARBA" id="ARBA00022701"/>
    </source>
</evidence>
<dbReference type="GO" id="GO:0042729">
    <property type="term" value="C:DASH complex"/>
    <property type="evidence" value="ECO:0007669"/>
    <property type="project" value="InterPro"/>
</dbReference>
<evidence type="ECO:0000256" key="14">
    <source>
        <dbReference type="ARBA" id="ARBA00023242"/>
    </source>
</evidence>
<keyword evidence="5" id="KW-0158">Chromosome</keyword>
<evidence type="ECO:0000256" key="16">
    <source>
        <dbReference type="ARBA" id="ARBA00023328"/>
    </source>
</evidence>
<keyword evidence="20" id="KW-1185">Reference proteome</keyword>
<proteinExistence type="inferred from homology"/>
<accession>K0KJT0</accession>
<keyword evidence="8" id="KW-0493">Microtubule</keyword>
<evidence type="ECO:0000313" key="20">
    <source>
        <dbReference type="Proteomes" id="UP000009328"/>
    </source>
</evidence>
<dbReference type="GO" id="GO:0051301">
    <property type="term" value="P:cell division"/>
    <property type="evidence" value="ECO:0007669"/>
    <property type="project" value="UniProtKB-KW"/>
</dbReference>
<evidence type="ECO:0000256" key="5">
    <source>
        <dbReference type="ARBA" id="ARBA00022454"/>
    </source>
</evidence>
<dbReference type="GO" id="GO:0008608">
    <property type="term" value="P:attachment of spindle microtubules to kinetochore"/>
    <property type="evidence" value="ECO:0007669"/>
    <property type="project" value="InterPro"/>
</dbReference>
<keyword evidence="7" id="KW-0132">Cell division</keyword>
<keyword evidence="12" id="KW-0175">Coiled coil</keyword>
<comment type="subcellular location">
    <subcellularLocation>
        <location evidence="3">Chromosome</location>
        <location evidence="3">Centromere</location>
        <location evidence="3">Kinetochore</location>
    </subcellularLocation>
    <subcellularLocation>
        <location evidence="2">Cytoplasm</location>
        <location evidence="2">Cytoskeleton</location>
        <location evidence="2">Spindle</location>
    </subcellularLocation>
    <subcellularLocation>
        <location evidence="1">Nucleus</location>
    </subcellularLocation>
</comment>
<evidence type="ECO:0000256" key="10">
    <source>
        <dbReference type="ARBA" id="ARBA00022829"/>
    </source>
</evidence>
<organism evidence="19 20">
    <name type="scientific">Wickerhamomyces ciferrii (strain ATCC 14091 / BCRC 22168 / CBS 111 / JCM 3599 / NBRC 0793 / NRRL Y-1031 F-60-10)</name>
    <name type="common">Yeast</name>
    <name type="synonym">Pichia ciferrii</name>
    <dbReference type="NCBI Taxonomy" id="1206466"/>
    <lineage>
        <taxon>Eukaryota</taxon>
        <taxon>Fungi</taxon>
        <taxon>Dikarya</taxon>
        <taxon>Ascomycota</taxon>
        <taxon>Saccharomycotina</taxon>
        <taxon>Saccharomycetes</taxon>
        <taxon>Phaffomycetales</taxon>
        <taxon>Wickerhamomycetaceae</taxon>
        <taxon>Wickerhamomyces</taxon>
    </lineage>
</organism>
<dbReference type="GO" id="GO:0005876">
    <property type="term" value="C:spindle microtubule"/>
    <property type="evidence" value="ECO:0007669"/>
    <property type="project" value="InterPro"/>
</dbReference>
<keyword evidence="9" id="KW-0498">Mitosis</keyword>
<dbReference type="InterPro" id="IPR013966">
    <property type="entry name" value="Spc34"/>
</dbReference>
<evidence type="ECO:0000256" key="4">
    <source>
        <dbReference type="ARBA" id="ARBA00008491"/>
    </source>
</evidence>
<evidence type="ECO:0000256" key="1">
    <source>
        <dbReference type="ARBA" id="ARBA00004123"/>
    </source>
</evidence>
<dbReference type="eggNOG" id="ENOG502R89W">
    <property type="taxonomic scope" value="Eukaryota"/>
</dbReference>
<evidence type="ECO:0000256" key="18">
    <source>
        <dbReference type="ARBA" id="ARBA00044346"/>
    </source>
</evidence>
<keyword evidence="15" id="KW-0131">Cell cycle</keyword>
<evidence type="ECO:0000256" key="6">
    <source>
        <dbReference type="ARBA" id="ARBA00022490"/>
    </source>
</evidence>
<comment type="caution">
    <text evidence="19">The sequence shown here is derived from an EMBL/GenBank/DDBJ whole genome shotgun (WGS) entry which is preliminary data.</text>
</comment>
<evidence type="ECO:0000256" key="7">
    <source>
        <dbReference type="ARBA" id="ARBA00022618"/>
    </source>
</evidence>
<evidence type="ECO:0000256" key="17">
    <source>
        <dbReference type="ARBA" id="ARBA00044112"/>
    </source>
</evidence>
<evidence type="ECO:0000256" key="9">
    <source>
        <dbReference type="ARBA" id="ARBA00022776"/>
    </source>
</evidence>
<name>K0KJT0_WICCF</name>
<dbReference type="EMBL" id="CAIF01000017">
    <property type="protein sequence ID" value="CCH41358.1"/>
    <property type="molecule type" value="Genomic_DNA"/>
</dbReference>